<dbReference type="EMBL" id="CALOZG010000005">
    <property type="protein sequence ID" value="CAH4028670.1"/>
    <property type="molecule type" value="Genomic_DNA"/>
</dbReference>
<feature type="region of interest" description="Disordered" evidence="1">
    <location>
        <begin position="172"/>
        <end position="193"/>
    </location>
</feature>
<evidence type="ECO:0000313" key="3">
    <source>
        <dbReference type="Proteomes" id="UP001152562"/>
    </source>
</evidence>
<feature type="compositionally biased region" description="Basic and acidic residues" evidence="1">
    <location>
        <begin position="174"/>
        <end position="184"/>
    </location>
</feature>
<organism evidence="2 3">
    <name type="scientific">Pieris brassicae</name>
    <name type="common">White butterfly</name>
    <name type="synonym">Large white butterfly</name>
    <dbReference type="NCBI Taxonomy" id="7116"/>
    <lineage>
        <taxon>Eukaryota</taxon>
        <taxon>Metazoa</taxon>
        <taxon>Ecdysozoa</taxon>
        <taxon>Arthropoda</taxon>
        <taxon>Hexapoda</taxon>
        <taxon>Insecta</taxon>
        <taxon>Pterygota</taxon>
        <taxon>Neoptera</taxon>
        <taxon>Endopterygota</taxon>
        <taxon>Lepidoptera</taxon>
        <taxon>Glossata</taxon>
        <taxon>Ditrysia</taxon>
        <taxon>Papilionoidea</taxon>
        <taxon>Pieridae</taxon>
        <taxon>Pierinae</taxon>
        <taxon>Pieris</taxon>
    </lineage>
</organism>
<protein>
    <submittedName>
        <fullName evidence="2">Uncharacterized protein</fullName>
    </submittedName>
</protein>
<evidence type="ECO:0000256" key="1">
    <source>
        <dbReference type="SAM" id="MobiDB-lite"/>
    </source>
</evidence>
<comment type="caution">
    <text evidence="2">The sequence shown here is derived from an EMBL/GenBank/DDBJ whole genome shotgun (WGS) entry which is preliminary data.</text>
</comment>
<sequence>MGCTSSAPVMTDAQSDATVLDGAKSETNNEHYSIEEKVQNTDVNHKNHLSLNSHYSSDMLPKSDKINENLQLPSYNSIFLNNDSDWSAKGIDNCINSDSQKNIVQTEKKLKTFIEVVDQVLVNNVVEDEKLEESQEADAARNDPEPENVSTKEEIIPANNKTPEIVNENIEEKDDVKNILEHESPTQSESRSTRWEALADIAAELPPSLAVDPVTGQIYSLTK</sequence>
<evidence type="ECO:0000313" key="2">
    <source>
        <dbReference type="EMBL" id="CAH4028670.1"/>
    </source>
</evidence>
<keyword evidence="3" id="KW-1185">Reference proteome</keyword>
<dbReference type="Proteomes" id="UP001152562">
    <property type="component" value="Unassembled WGS sequence"/>
</dbReference>
<name>A0A9P0TAQ3_PIEBR</name>
<feature type="region of interest" description="Disordered" evidence="1">
    <location>
        <begin position="131"/>
        <end position="158"/>
    </location>
</feature>
<dbReference type="OrthoDB" id="7459625at2759"/>
<reference evidence="2" key="1">
    <citation type="submission" date="2022-05" db="EMBL/GenBank/DDBJ databases">
        <authorList>
            <person name="Okamura Y."/>
        </authorList>
    </citation>
    <scope>NUCLEOTIDE SEQUENCE</scope>
</reference>
<dbReference type="AlphaFoldDB" id="A0A9P0TAQ3"/>
<accession>A0A9P0TAQ3</accession>
<feature type="compositionally biased region" description="Basic and acidic residues" evidence="1">
    <location>
        <begin position="138"/>
        <end position="155"/>
    </location>
</feature>
<proteinExistence type="predicted"/>
<gene>
    <name evidence="2" type="ORF">PIBRA_LOCUS5478</name>
</gene>